<comment type="caution">
    <text evidence="2">The sequence shown here is derived from an EMBL/GenBank/DDBJ whole genome shotgun (WGS) entry which is preliminary data.</text>
</comment>
<evidence type="ECO:0000313" key="2">
    <source>
        <dbReference type="EMBL" id="KOO27390.1"/>
    </source>
</evidence>
<feature type="region of interest" description="Disordered" evidence="1">
    <location>
        <begin position="66"/>
        <end position="120"/>
    </location>
</feature>
<keyword evidence="3" id="KW-1185">Reference proteome</keyword>
<protein>
    <submittedName>
        <fullName evidence="2">Uncharacterized protein</fullName>
    </submittedName>
</protein>
<gene>
    <name evidence="2" type="ORF">Ctob_004194</name>
</gene>
<feature type="compositionally biased region" description="Polar residues" evidence="1">
    <location>
        <begin position="18"/>
        <end position="33"/>
    </location>
</feature>
<sequence length="532" mass="61556">MMDKLQKAERPTWEGRGSSPNSSEIRSDPSSGLSLPPIGKRRSAAEQTLDIFDDIKGLLRDATRVYGEPGASESKSVAPAPVRAEDEAKGKTPKSKKRSEPPKRVPRSEEGHDRGKSEAQLYVRRTLAELREDGWKREQFAQHVATLMRAPDQSLVKANVAAVHMSSSDFLENRRQESQARYERYKAHSLEVLERRDEEMARRFAELAASISLRFGQHAASAAMRRNHEVWLRQAAWLSVVGAVVPASRMGAALADHRLRRKELALKLASSKSFVMMWRIYVMRKRLKALTKVRRLLRARFYFYRINRRIKQKRAASTVLTQWLRAVDDLSVPHKLILRYAFSIKRIQATWRRRWLIISTHLEIVCQRWIDSEVERGLSRSAAIMNDSKEHAARLKVIREDLRLREALHFAEMHRYRKLKREYDEWKDQQNVMEEARLLAGGKRINLAEIKKPKPTDARQPPPRPHFALSGPPGHFKVLAERVKKALEHEQELKKKQWLEQDRLKLQRDVQKVDQPPAGQRPTTGQRPADIV</sequence>
<feature type="compositionally biased region" description="Basic and acidic residues" evidence="1">
    <location>
        <begin position="98"/>
        <end position="117"/>
    </location>
</feature>
<accession>A0A0M0JLM2</accession>
<dbReference type="EMBL" id="JWZX01002721">
    <property type="protein sequence ID" value="KOO27390.1"/>
    <property type="molecule type" value="Genomic_DNA"/>
</dbReference>
<reference evidence="3" key="1">
    <citation type="journal article" date="2015" name="PLoS Genet.">
        <title>Genome Sequence and Transcriptome Analyses of Chrysochromulina tobin: Metabolic Tools for Enhanced Algal Fitness in the Prominent Order Prymnesiales (Haptophyceae).</title>
        <authorList>
            <person name="Hovde B.T."/>
            <person name="Deodato C.R."/>
            <person name="Hunsperger H.M."/>
            <person name="Ryken S.A."/>
            <person name="Yost W."/>
            <person name="Jha R.K."/>
            <person name="Patterson J."/>
            <person name="Monnat R.J. Jr."/>
            <person name="Barlow S.B."/>
            <person name="Starkenburg S.R."/>
            <person name="Cattolico R.A."/>
        </authorList>
    </citation>
    <scope>NUCLEOTIDE SEQUENCE</scope>
    <source>
        <strain evidence="3">CCMP291</strain>
    </source>
</reference>
<feature type="region of interest" description="Disordered" evidence="1">
    <location>
        <begin position="507"/>
        <end position="532"/>
    </location>
</feature>
<feature type="compositionally biased region" description="Basic and acidic residues" evidence="1">
    <location>
        <begin position="1"/>
        <end position="13"/>
    </location>
</feature>
<dbReference type="Proteomes" id="UP000037460">
    <property type="component" value="Unassembled WGS sequence"/>
</dbReference>
<proteinExistence type="predicted"/>
<name>A0A0M0JLM2_9EUKA</name>
<evidence type="ECO:0000256" key="1">
    <source>
        <dbReference type="SAM" id="MobiDB-lite"/>
    </source>
</evidence>
<dbReference type="AlphaFoldDB" id="A0A0M0JLM2"/>
<feature type="region of interest" description="Disordered" evidence="1">
    <location>
        <begin position="1"/>
        <end position="45"/>
    </location>
</feature>
<organism evidence="2 3">
    <name type="scientific">Chrysochromulina tobinii</name>
    <dbReference type="NCBI Taxonomy" id="1460289"/>
    <lineage>
        <taxon>Eukaryota</taxon>
        <taxon>Haptista</taxon>
        <taxon>Haptophyta</taxon>
        <taxon>Prymnesiophyceae</taxon>
        <taxon>Prymnesiales</taxon>
        <taxon>Chrysochromulinaceae</taxon>
        <taxon>Chrysochromulina</taxon>
    </lineage>
</organism>
<evidence type="ECO:0000313" key="3">
    <source>
        <dbReference type="Proteomes" id="UP000037460"/>
    </source>
</evidence>
<feature type="region of interest" description="Disordered" evidence="1">
    <location>
        <begin position="450"/>
        <end position="474"/>
    </location>
</feature>